<accession>A0A1Z3U5A3</accession>
<dbReference type="InterPro" id="IPR011855">
    <property type="entry name" value="Phgtail_TP901_1"/>
</dbReference>
<gene>
    <name evidence="1" type="ORF">CEP68_02545</name>
</gene>
<dbReference type="KEGG" id="bvc:CEP68_02545"/>
<dbReference type="Proteomes" id="UP000197050">
    <property type="component" value="Chromosome"/>
</dbReference>
<dbReference type="AlphaFoldDB" id="A0A1Z3U5A3"/>
<protein>
    <recommendedName>
        <fullName evidence="3">Phage major tail protein, TP901-1 family</fullName>
    </recommendedName>
</protein>
<evidence type="ECO:0000313" key="1">
    <source>
        <dbReference type="EMBL" id="ASE38473.1"/>
    </source>
</evidence>
<dbReference type="GeneID" id="34014619"/>
<dbReference type="RefSeq" id="WP_088582285.1">
    <property type="nucleotide sequence ID" value="NZ_CP022048.2"/>
</dbReference>
<dbReference type="EMBL" id="CP022048">
    <property type="protein sequence ID" value="ASE38473.1"/>
    <property type="molecule type" value="Genomic_DNA"/>
</dbReference>
<organism evidence="1 2">
    <name type="scientific">Brevundimonas vesicularis</name>
    <name type="common">Pseudomonas vesicularis</name>
    <dbReference type="NCBI Taxonomy" id="41276"/>
    <lineage>
        <taxon>Bacteria</taxon>
        <taxon>Pseudomonadati</taxon>
        <taxon>Pseudomonadota</taxon>
        <taxon>Alphaproteobacteria</taxon>
        <taxon>Caulobacterales</taxon>
        <taxon>Caulobacteraceae</taxon>
        <taxon>Brevundimonas</taxon>
    </lineage>
</organism>
<evidence type="ECO:0008006" key="3">
    <source>
        <dbReference type="Google" id="ProtNLM"/>
    </source>
</evidence>
<sequence length="149" mass="15715">MAAVKHTRGVKLLLKVGDGAQPEVFAQYCSINAERGITFTAGTNDVDIPDCDDPDLLAWVVREKANLSVSVTGSGTLNTPDVEDFFAWFQSPESKNCKIIVDIPAADGGVTFTGAFHLTEFSLTGNRGEKMQASVSLASDGSVTSAANT</sequence>
<reference evidence="2" key="1">
    <citation type="submission" date="2017-06" db="EMBL/GenBank/DDBJ databases">
        <title>FDA dAtabase for Regulatory Grade micrObial Sequences (FDA-ARGOS): Supporting development and validation of Infectious Disease Dx tests.</title>
        <authorList>
            <person name="Minogue T."/>
            <person name="Wolcott M."/>
            <person name="Wasieloski L."/>
            <person name="Aguilar W."/>
            <person name="Moore D."/>
            <person name="Tallon L."/>
            <person name="Sadzewicz L."/>
            <person name="Sengamalay N."/>
            <person name="Ott S."/>
            <person name="Godinez A."/>
            <person name="Nagaraj S."/>
            <person name="Nadendla S."/>
            <person name="Geyer C."/>
            <person name="Sichtig H."/>
        </authorList>
    </citation>
    <scope>NUCLEOTIDE SEQUENCE [LARGE SCALE GENOMIC DNA]</scope>
    <source>
        <strain evidence="2">FDAARGOS_289</strain>
    </source>
</reference>
<proteinExistence type="predicted"/>
<dbReference type="Pfam" id="PF06199">
    <property type="entry name" value="Phage_tail_2"/>
    <property type="match status" value="1"/>
</dbReference>
<evidence type="ECO:0000313" key="2">
    <source>
        <dbReference type="Proteomes" id="UP000197050"/>
    </source>
</evidence>
<name>A0A1Z3U5A3_BREVE</name>